<dbReference type="Proteomes" id="UP000645828">
    <property type="component" value="Unassembled WGS sequence"/>
</dbReference>
<evidence type="ECO:0000313" key="2">
    <source>
        <dbReference type="EMBL" id="CAD7680021.1"/>
    </source>
</evidence>
<protein>
    <submittedName>
        <fullName evidence="2">(raccoon dog) hypothetical protein</fullName>
    </submittedName>
</protein>
<comment type="caution">
    <text evidence="2">The sequence shown here is derived from an EMBL/GenBank/DDBJ whole genome shotgun (WGS) entry which is preliminary data.</text>
</comment>
<proteinExistence type="predicted"/>
<dbReference type="AlphaFoldDB" id="A0A811YRI6"/>
<gene>
    <name evidence="2" type="ORF">NYPRO_LOCUS12820</name>
</gene>
<name>A0A811YRI6_NYCPR</name>
<evidence type="ECO:0000259" key="1">
    <source>
        <dbReference type="Pfam" id="PF16122"/>
    </source>
</evidence>
<reference evidence="2" key="1">
    <citation type="submission" date="2020-12" db="EMBL/GenBank/DDBJ databases">
        <authorList>
            <consortium name="Molecular Ecology Group"/>
        </authorList>
    </citation>
    <scope>NUCLEOTIDE SEQUENCE</scope>
    <source>
        <strain evidence="2">TBG_1078</strain>
    </source>
</reference>
<dbReference type="InterPro" id="IPR032281">
    <property type="entry name" value="Ribosomal_uS2_C"/>
</dbReference>
<keyword evidence="3" id="KW-1185">Reference proteome</keyword>
<sequence>MCSSISCEYSWEVMPGLNFYKDPEEIEKEEHATAGKAVTKEEFQGKWTTPASEFTATEPEVTDWSEGTQASALPIQQFPTENWRAQRATENRPEQPLRCLKLLFGKGKQNGNKVDRK</sequence>
<evidence type="ECO:0000313" key="3">
    <source>
        <dbReference type="Proteomes" id="UP000645828"/>
    </source>
</evidence>
<organism evidence="2 3">
    <name type="scientific">Nyctereutes procyonoides</name>
    <name type="common">Raccoon dog</name>
    <name type="synonym">Canis procyonoides</name>
    <dbReference type="NCBI Taxonomy" id="34880"/>
    <lineage>
        <taxon>Eukaryota</taxon>
        <taxon>Metazoa</taxon>
        <taxon>Chordata</taxon>
        <taxon>Craniata</taxon>
        <taxon>Vertebrata</taxon>
        <taxon>Euteleostomi</taxon>
        <taxon>Mammalia</taxon>
        <taxon>Eutheria</taxon>
        <taxon>Laurasiatheria</taxon>
        <taxon>Carnivora</taxon>
        <taxon>Caniformia</taxon>
        <taxon>Canidae</taxon>
        <taxon>Nyctereutes</taxon>
    </lineage>
</organism>
<feature type="domain" description="Small ribosomal subunit protein uS2 C-terminal" evidence="1">
    <location>
        <begin position="19"/>
        <end position="90"/>
    </location>
</feature>
<dbReference type="Gene3D" id="3.40.50.10490">
    <property type="entry name" value="Glucose-6-phosphate isomerase like protein, domain 1"/>
    <property type="match status" value="1"/>
</dbReference>
<accession>A0A811YRI6</accession>
<dbReference type="EMBL" id="CAJHUB010000746">
    <property type="protein sequence ID" value="CAD7680021.1"/>
    <property type="molecule type" value="Genomic_DNA"/>
</dbReference>
<dbReference type="Pfam" id="PF16122">
    <property type="entry name" value="40S_SA_C"/>
    <property type="match status" value="1"/>
</dbReference>